<evidence type="ECO:0008006" key="3">
    <source>
        <dbReference type="Google" id="ProtNLM"/>
    </source>
</evidence>
<name>A0ABT9RKK4_9ACTN</name>
<sequence length="30" mass="3231">MIKIAVAGVFVEDQGKALAFYRAIGLHRVG</sequence>
<protein>
    <recommendedName>
        <fullName evidence="3">Glyoxalase</fullName>
    </recommendedName>
</protein>
<gene>
    <name evidence="1" type="ORF">J2S55_009088</name>
</gene>
<evidence type="ECO:0000313" key="2">
    <source>
        <dbReference type="Proteomes" id="UP001230426"/>
    </source>
</evidence>
<dbReference type="EMBL" id="JAUSRB010000002">
    <property type="protein sequence ID" value="MDP9869822.1"/>
    <property type="molecule type" value="Genomic_DNA"/>
</dbReference>
<dbReference type="Proteomes" id="UP001230426">
    <property type="component" value="Unassembled WGS sequence"/>
</dbReference>
<reference evidence="1 2" key="1">
    <citation type="submission" date="2023-07" db="EMBL/GenBank/DDBJ databases">
        <title>Sequencing the genomes of 1000 actinobacteria strains.</title>
        <authorList>
            <person name="Klenk H.-P."/>
        </authorList>
    </citation>
    <scope>NUCLEOTIDE SEQUENCE [LARGE SCALE GENOMIC DNA]</scope>
    <source>
        <strain evidence="1 2">DSM 44109</strain>
    </source>
</reference>
<proteinExistence type="predicted"/>
<keyword evidence="2" id="KW-1185">Reference proteome</keyword>
<evidence type="ECO:0000313" key="1">
    <source>
        <dbReference type="EMBL" id="MDP9869822.1"/>
    </source>
</evidence>
<comment type="caution">
    <text evidence="1">The sequence shown here is derived from an EMBL/GenBank/DDBJ whole genome shotgun (WGS) entry which is preliminary data.</text>
</comment>
<accession>A0ABT9RKK4</accession>
<organism evidence="1 2">
    <name type="scientific">Streptosporangium brasiliense</name>
    <dbReference type="NCBI Taxonomy" id="47480"/>
    <lineage>
        <taxon>Bacteria</taxon>
        <taxon>Bacillati</taxon>
        <taxon>Actinomycetota</taxon>
        <taxon>Actinomycetes</taxon>
        <taxon>Streptosporangiales</taxon>
        <taxon>Streptosporangiaceae</taxon>
        <taxon>Streptosporangium</taxon>
    </lineage>
</organism>